<dbReference type="PANTHER" id="PTHR43142:SF11">
    <property type="entry name" value="CARBOXYLIC ESTER HYDROLASE"/>
    <property type="match status" value="1"/>
</dbReference>
<dbReference type="PANTHER" id="PTHR43142">
    <property type="entry name" value="CARBOXYLIC ESTER HYDROLASE"/>
    <property type="match status" value="1"/>
</dbReference>
<keyword evidence="3" id="KW-0378">Hydrolase</keyword>
<name>A0A194X066_MOLSC</name>
<dbReference type="STRING" id="149040.A0A194X066"/>
<dbReference type="Pfam" id="PF00135">
    <property type="entry name" value="COesterase"/>
    <property type="match status" value="1"/>
</dbReference>
<dbReference type="OrthoDB" id="3200163at2759"/>
<dbReference type="RefSeq" id="XP_018067704.1">
    <property type="nucleotide sequence ID" value="XM_018220241.1"/>
</dbReference>
<dbReference type="GeneID" id="28829967"/>
<dbReference type="InterPro" id="IPR002018">
    <property type="entry name" value="CarbesteraseB"/>
</dbReference>
<dbReference type="SUPFAM" id="SSF53474">
    <property type="entry name" value="alpha/beta-Hydrolases"/>
    <property type="match status" value="1"/>
</dbReference>
<feature type="chain" id="PRO_5008267682" evidence="1">
    <location>
        <begin position="23"/>
        <end position="141"/>
    </location>
</feature>
<dbReference type="EMBL" id="KQ947422">
    <property type="protein sequence ID" value="KUJ13349.1"/>
    <property type="molecule type" value="Genomic_DNA"/>
</dbReference>
<evidence type="ECO:0000259" key="2">
    <source>
        <dbReference type="Pfam" id="PF00135"/>
    </source>
</evidence>
<protein>
    <submittedName>
        <fullName evidence="3">Alpha/beta-hydrolase</fullName>
    </submittedName>
</protein>
<sequence>MGAGYAVIQIILLFLQSTFVIPSVISPSFGCQLEFEFIQQSLPSPVFASSEIDGLNLNITVPSSIPSGAKLPVFVFIRGGGFIIGGNSWPQYNTAKLVEMAVEQNKPIIAININYRVGVFGFLTSEELRNAGYTRNNGLRD</sequence>
<dbReference type="GO" id="GO:0016787">
    <property type="term" value="F:hydrolase activity"/>
    <property type="evidence" value="ECO:0007669"/>
    <property type="project" value="UniProtKB-KW"/>
</dbReference>
<gene>
    <name evidence="3" type="ORF">LY89DRAFT_737330</name>
</gene>
<dbReference type="KEGG" id="psco:LY89DRAFT_737330"/>
<dbReference type="Proteomes" id="UP000070700">
    <property type="component" value="Unassembled WGS sequence"/>
</dbReference>
<feature type="domain" description="Carboxylesterase type B" evidence="2">
    <location>
        <begin position="50"/>
        <end position="129"/>
    </location>
</feature>
<evidence type="ECO:0000256" key="1">
    <source>
        <dbReference type="SAM" id="SignalP"/>
    </source>
</evidence>
<dbReference type="Gene3D" id="3.40.50.1820">
    <property type="entry name" value="alpha/beta hydrolase"/>
    <property type="match status" value="1"/>
</dbReference>
<accession>A0A194X066</accession>
<dbReference type="InterPro" id="IPR029058">
    <property type="entry name" value="AB_hydrolase_fold"/>
</dbReference>
<evidence type="ECO:0000313" key="4">
    <source>
        <dbReference type="Proteomes" id="UP000070700"/>
    </source>
</evidence>
<feature type="signal peptide" evidence="1">
    <location>
        <begin position="1"/>
        <end position="22"/>
    </location>
</feature>
<evidence type="ECO:0000313" key="3">
    <source>
        <dbReference type="EMBL" id="KUJ13349.1"/>
    </source>
</evidence>
<dbReference type="InParanoid" id="A0A194X066"/>
<keyword evidence="4" id="KW-1185">Reference proteome</keyword>
<keyword evidence="1" id="KW-0732">Signal</keyword>
<dbReference type="AlphaFoldDB" id="A0A194X066"/>
<organism evidence="3 4">
    <name type="scientific">Mollisia scopiformis</name>
    <name type="common">Conifer needle endophyte fungus</name>
    <name type="synonym">Phialocephala scopiformis</name>
    <dbReference type="NCBI Taxonomy" id="149040"/>
    <lineage>
        <taxon>Eukaryota</taxon>
        <taxon>Fungi</taxon>
        <taxon>Dikarya</taxon>
        <taxon>Ascomycota</taxon>
        <taxon>Pezizomycotina</taxon>
        <taxon>Leotiomycetes</taxon>
        <taxon>Helotiales</taxon>
        <taxon>Mollisiaceae</taxon>
        <taxon>Mollisia</taxon>
    </lineage>
</organism>
<proteinExistence type="predicted"/>
<reference evidence="3 4" key="1">
    <citation type="submission" date="2015-10" db="EMBL/GenBank/DDBJ databases">
        <title>Full genome of DAOMC 229536 Phialocephala scopiformis, a fungal endophyte of spruce producing the potent anti-insectan compound rugulosin.</title>
        <authorList>
            <consortium name="DOE Joint Genome Institute"/>
            <person name="Walker A.K."/>
            <person name="Frasz S.L."/>
            <person name="Seifert K.A."/>
            <person name="Miller J.D."/>
            <person name="Mondo S.J."/>
            <person name="Labutti K."/>
            <person name="Lipzen A."/>
            <person name="Dockter R."/>
            <person name="Kennedy M."/>
            <person name="Grigoriev I.V."/>
            <person name="Spatafora J.W."/>
        </authorList>
    </citation>
    <scope>NUCLEOTIDE SEQUENCE [LARGE SCALE GENOMIC DNA]</scope>
    <source>
        <strain evidence="3 4">CBS 120377</strain>
    </source>
</reference>